<gene>
    <name evidence="1" type="ORF">WMSIL1_LOCUS689</name>
</gene>
<dbReference type="EMBL" id="CABIJS010000014">
    <property type="protein sequence ID" value="VUZ39404.1"/>
    <property type="molecule type" value="Genomic_DNA"/>
</dbReference>
<keyword evidence="2" id="KW-1185">Reference proteome</keyword>
<accession>A0A564XYH4</accession>
<sequence>MKVTESPEVVDDFCEEFDFKDADGDADVAAVEVVELGVTFVEFELSTMTTTTNS</sequence>
<proteinExistence type="predicted"/>
<name>A0A564XYH4_HYMDI</name>
<evidence type="ECO:0000313" key="2">
    <source>
        <dbReference type="Proteomes" id="UP000321570"/>
    </source>
</evidence>
<evidence type="ECO:0000313" key="1">
    <source>
        <dbReference type="EMBL" id="VUZ39404.1"/>
    </source>
</evidence>
<dbReference type="Proteomes" id="UP000321570">
    <property type="component" value="Unassembled WGS sequence"/>
</dbReference>
<organism evidence="1 2">
    <name type="scientific">Hymenolepis diminuta</name>
    <name type="common">Rat tapeworm</name>
    <dbReference type="NCBI Taxonomy" id="6216"/>
    <lineage>
        <taxon>Eukaryota</taxon>
        <taxon>Metazoa</taxon>
        <taxon>Spiralia</taxon>
        <taxon>Lophotrochozoa</taxon>
        <taxon>Platyhelminthes</taxon>
        <taxon>Cestoda</taxon>
        <taxon>Eucestoda</taxon>
        <taxon>Cyclophyllidea</taxon>
        <taxon>Hymenolepididae</taxon>
        <taxon>Hymenolepis</taxon>
    </lineage>
</organism>
<reference evidence="1 2" key="1">
    <citation type="submission" date="2019-07" db="EMBL/GenBank/DDBJ databases">
        <authorList>
            <person name="Jastrzebski P J."/>
            <person name="Paukszto L."/>
            <person name="Jastrzebski P J."/>
        </authorList>
    </citation>
    <scope>NUCLEOTIDE SEQUENCE [LARGE SCALE GENOMIC DNA]</scope>
    <source>
        <strain evidence="1 2">WMS-il1</strain>
    </source>
</reference>
<dbReference type="AlphaFoldDB" id="A0A564XYH4"/>
<protein>
    <submittedName>
        <fullName evidence="1">Uncharacterized protein</fullName>
    </submittedName>
</protein>